<reference evidence="1" key="1">
    <citation type="submission" date="2022-07" db="EMBL/GenBank/DDBJ databases">
        <title>Genome Sequence of Phlebia brevispora.</title>
        <authorList>
            <person name="Buettner E."/>
        </authorList>
    </citation>
    <scope>NUCLEOTIDE SEQUENCE</scope>
    <source>
        <strain evidence="1">MPL23</strain>
    </source>
</reference>
<keyword evidence="2" id="KW-1185">Reference proteome</keyword>
<evidence type="ECO:0000313" key="2">
    <source>
        <dbReference type="Proteomes" id="UP001148662"/>
    </source>
</evidence>
<gene>
    <name evidence="1" type="ORF">NM688_g2975</name>
</gene>
<comment type="caution">
    <text evidence="1">The sequence shown here is derived from an EMBL/GenBank/DDBJ whole genome shotgun (WGS) entry which is preliminary data.</text>
</comment>
<dbReference type="EMBL" id="JANHOG010000404">
    <property type="protein sequence ID" value="KAJ3554700.1"/>
    <property type="molecule type" value="Genomic_DNA"/>
</dbReference>
<sequence>MSVPALQEPAGLSSDTLEPPAPAHAIQDDQWSDVQTAETDDDRDIIEEVADRRDDLTIRPPKMSNDKTHDMNAPSPTLPTFPVVQVTEPTSPTPMTSRSASATYPSSPSSLAPTTSSLDRRTRNRATFDARASNRISGFFSNLIHRRDNPPAVNRDSPAPDTPPVDSSRASSPLPSRASTPPPALNAPSLNDLGLSLSCITSLLSPSHFSTPPSSGAFLQPHYLLLCHAQGLDVVPLVSPPSPQPYSLIRRVPFKSVVVMEHRGVLVAIAGRRDGVRVYALEEVKRAVEWRIELEVKREREKARREEMKKAVLSSYDPRERKTMPEKDSRSSKAPPIPPSTKSRSDRRATVSVGSPTTPVARAPSTRRPKTPPPPVPAGPPPAYTAPPRSRPNPAVPIDTSTSRSRATSVSDVLAGTLSRAS</sequence>
<organism evidence="1 2">
    <name type="scientific">Phlebia brevispora</name>
    <dbReference type="NCBI Taxonomy" id="194682"/>
    <lineage>
        <taxon>Eukaryota</taxon>
        <taxon>Fungi</taxon>
        <taxon>Dikarya</taxon>
        <taxon>Basidiomycota</taxon>
        <taxon>Agaricomycotina</taxon>
        <taxon>Agaricomycetes</taxon>
        <taxon>Polyporales</taxon>
        <taxon>Meruliaceae</taxon>
        <taxon>Phlebia</taxon>
    </lineage>
</organism>
<accession>A0ACC1T6Z3</accession>
<dbReference type="Proteomes" id="UP001148662">
    <property type="component" value="Unassembled WGS sequence"/>
</dbReference>
<name>A0ACC1T6Z3_9APHY</name>
<proteinExistence type="predicted"/>
<evidence type="ECO:0000313" key="1">
    <source>
        <dbReference type="EMBL" id="KAJ3554700.1"/>
    </source>
</evidence>
<protein>
    <submittedName>
        <fullName evidence="1">Uncharacterized protein</fullName>
    </submittedName>
</protein>